<feature type="region of interest" description="Disordered" evidence="1">
    <location>
        <begin position="1"/>
        <end position="43"/>
    </location>
</feature>
<evidence type="ECO:0000313" key="3">
    <source>
        <dbReference type="Proteomes" id="UP000789739"/>
    </source>
</evidence>
<keyword evidence="3" id="KW-1185">Reference proteome</keyword>
<evidence type="ECO:0000313" key="2">
    <source>
        <dbReference type="EMBL" id="CAG8509675.1"/>
    </source>
</evidence>
<protein>
    <submittedName>
        <fullName evidence="2">8199_t:CDS:1</fullName>
    </submittedName>
</protein>
<dbReference type="EMBL" id="CAJVPI010000262">
    <property type="protein sequence ID" value="CAG8509675.1"/>
    <property type="molecule type" value="Genomic_DNA"/>
</dbReference>
<gene>
    <name evidence="2" type="ORF">PBRASI_LOCUS3044</name>
</gene>
<evidence type="ECO:0000256" key="1">
    <source>
        <dbReference type="SAM" id="MobiDB-lite"/>
    </source>
</evidence>
<accession>A0A9N9F4T0</accession>
<name>A0A9N9F4T0_9GLOM</name>
<comment type="caution">
    <text evidence="2">The sequence shown here is derived from an EMBL/GenBank/DDBJ whole genome shotgun (WGS) entry which is preliminary data.</text>
</comment>
<proteinExistence type="predicted"/>
<reference evidence="2" key="1">
    <citation type="submission" date="2021-06" db="EMBL/GenBank/DDBJ databases">
        <authorList>
            <person name="Kallberg Y."/>
            <person name="Tangrot J."/>
            <person name="Rosling A."/>
        </authorList>
    </citation>
    <scope>NUCLEOTIDE SEQUENCE</scope>
    <source>
        <strain evidence="2">BR232B</strain>
    </source>
</reference>
<organism evidence="2 3">
    <name type="scientific">Paraglomus brasilianum</name>
    <dbReference type="NCBI Taxonomy" id="144538"/>
    <lineage>
        <taxon>Eukaryota</taxon>
        <taxon>Fungi</taxon>
        <taxon>Fungi incertae sedis</taxon>
        <taxon>Mucoromycota</taxon>
        <taxon>Glomeromycotina</taxon>
        <taxon>Glomeromycetes</taxon>
        <taxon>Paraglomerales</taxon>
        <taxon>Paraglomeraceae</taxon>
        <taxon>Paraglomus</taxon>
    </lineage>
</organism>
<dbReference type="AlphaFoldDB" id="A0A9N9F4T0"/>
<feature type="compositionally biased region" description="Polar residues" evidence="1">
    <location>
        <begin position="7"/>
        <end position="17"/>
    </location>
</feature>
<dbReference type="Proteomes" id="UP000789739">
    <property type="component" value="Unassembled WGS sequence"/>
</dbReference>
<feature type="non-terminal residue" evidence="2">
    <location>
        <position position="43"/>
    </location>
</feature>
<sequence>MSREKQSINLSETTQAVANPPPRKRRRHKSKETDYTGHNPIMT</sequence>